<dbReference type="InterPro" id="IPR036291">
    <property type="entry name" value="NAD(P)-bd_dom_sf"/>
</dbReference>
<dbReference type="SUPFAM" id="SSF51735">
    <property type="entry name" value="NAD(P)-binding Rossmann-fold domains"/>
    <property type="match status" value="1"/>
</dbReference>
<evidence type="ECO:0000256" key="2">
    <source>
        <dbReference type="ARBA" id="ARBA00022857"/>
    </source>
</evidence>
<keyword evidence="6" id="KW-1185">Reference proteome</keyword>
<sequence length="313" mass="34616">MEYLNSLSYTPQYISSVYAEVFPPKPKWSPDDIPDLSEKVFLITGKAVAEDLLAHDAKVYIAGRSVERVTEAIEELKKITGKGDDRVKFLKLDLADLKSVKSAVDEFLSKESRLDVLINNAGMVRVPGTGIDQITPSGLNVEFAVNVLGHFYLTQLLLPILISTAKSSPDGKVRVVNLTSAAHFGSKIGKNGPIDYRTLEGPQSFLYFAYSQSKSGNILFSNELARRYGDQGIVSIAVHPGAIDTRPFAKVRPSCRPCSTQLLCVFMEYSLMRKRPTLSSPLVFIIAFHNPESRLIWEDRDVLCCHCAGSNRA</sequence>
<dbReference type="PRINTS" id="PR00080">
    <property type="entry name" value="SDRFAMILY"/>
</dbReference>
<name>A0A9P6AWP0_9AGAM</name>
<dbReference type="PANTHER" id="PTHR24320">
    <property type="entry name" value="RETINOL DEHYDROGENASE"/>
    <property type="match status" value="1"/>
</dbReference>
<proteinExistence type="inferred from homology"/>
<comment type="caution">
    <text evidence="5">The sequence shown here is derived from an EMBL/GenBank/DDBJ whole genome shotgun (WGS) entry which is preliminary data.</text>
</comment>
<dbReference type="GO" id="GO:0016491">
    <property type="term" value="F:oxidoreductase activity"/>
    <property type="evidence" value="ECO:0007669"/>
    <property type="project" value="UniProtKB-KW"/>
</dbReference>
<dbReference type="Proteomes" id="UP000886523">
    <property type="component" value="Unassembled WGS sequence"/>
</dbReference>
<dbReference type="Pfam" id="PF00106">
    <property type="entry name" value="adh_short"/>
    <property type="match status" value="1"/>
</dbReference>
<evidence type="ECO:0000313" key="5">
    <source>
        <dbReference type="EMBL" id="KAF9513047.1"/>
    </source>
</evidence>
<protein>
    <recommendedName>
        <fullName evidence="7">NAD(P)-binding protein</fullName>
    </recommendedName>
</protein>
<evidence type="ECO:0000313" key="6">
    <source>
        <dbReference type="Proteomes" id="UP000886523"/>
    </source>
</evidence>
<dbReference type="OrthoDB" id="191139at2759"/>
<gene>
    <name evidence="5" type="ORF">BS47DRAFT_1013379</name>
</gene>
<evidence type="ECO:0008006" key="7">
    <source>
        <dbReference type="Google" id="ProtNLM"/>
    </source>
</evidence>
<dbReference type="EMBL" id="MU128978">
    <property type="protein sequence ID" value="KAF9513047.1"/>
    <property type="molecule type" value="Genomic_DNA"/>
</dbReference>
<keyword evidence="2" id="KW-0521">NADP</keyword>
<accession>A0A9P6AWP0</accession>
<dbReference type="InterPro" id="IPR002347">
    <property type="entry name" value="SDR_fam"/>
</dbReference>
<dbReference type="Gene3D" id="3.40.50.720">
    <property type="entry name" value="NAD(P)-binding Rossmann-like Domain"/>
    <property type="match status" value="1"/>
</dbReference>
<dbReference type="AlphaFoldDB" id="A0A9P6AWP0"/>
<evidence type="ECO:0000256" key="3">
    <source>
        <dbReference type="ARBA" id="ARBA00023002"/>
    </source>
</evidence>
<comment type="similarity">
    <text evidence="1 4">Belongs to the short-chain dehydrogenases/reductases (SDR) family.</text>
</comment>
<keyword evidence="3" id="KW-0560">Oxidoreductase</keyword>
<organism evidence="5 6">
    <name type="scientific">Hydnum rufescens UP504</name>
    <dbReference type="NCBI Taxonomy" id="1448309"/>
    <lineage>
        <taxon>Eukaryota</taxon>
        <taxon>Fungi</taxon>
        <taxon>Dikarya</taxon>
        <taxon>Basidiomycota</taxon>
        <taxon>Agaricomycotina</taxon>
        <taxon>Agaricomycetes</taxon>
        <taxon>Cantharellales</taxon>
        <taxon>Hydnaceae</taxon>
        <taxon>Hydnum</taxon>
    </lineage>
</organism>
<evidence type="ECO:0000256" key="4">
    <source>
        <dbReference type="RuleBase" id="RU000363"/>
    </source>
</evidence>
<evidence type="ECO:0000256" key="1">
    <source>
        <dbReference type="ARBA" id="ARBA00006484"/>
    </source>
</evidence>
<dbReference type="PANTHER" id="PTHR24320:SF282">
    <property type="entry name" value="WW DOMAIN-CONTAINING OXIDOREDUCTASE"/>
    <property type="match status" value="1"/>
</dbReference>
<dbReference type="PRINTS" id="PR00081">
    <property type="entry name" value="GDHRDH"/>
</dbReference>
<reference evidence="5" key="1">
    <citation type="journal article" date="2020" name="Nat. Commun.">
        <title>Large-scale genome sequencing of mycorrhizal fungi provides insights into the early evolution of symbiotic traits.</title>
        <authorList>
            <person name="Miyauchi S."/>
            <person name="Kiss E."/>
            <person name="Kuo A."/>
            <person name="Drula E."/>
            <person name="Kohler A."/>
            <person name="Sanchez-Garcia M."/>
            <person name="Morin E."/>
            <person name="Andreopoulos B."/>
            <person name="Barry K.W."/>
            <person name="Bonito G."/>
            <person name="Buee M."/>
            <person name="Carver A."/>
            <person name="Chen C."/>
            <person name="Cichocki N."/>
            <person name="Clum A."/>
            <person name="Culley D."/>
            <person name="Crous P.W."/>
            <person name="Fauchery L."/>
            <person name="Girlanda M."/>
            <person name="Hayes R.D."/>
            <person name="Keri Z."/>
            <person name="LaButti K."/>
            <person name="Lipzen A."/>
            <person name="Lombard V."/>
            <person name="Magnuson J."/>
            <person name="Maillard F."/>
            <person name="Murat C."/>
            <person name="Nolan M."/>
            <person name="Ohm R.A."/>
            <person name="Pangilinan J."/>
            <person name="Pereira M.F."/>
            <person name="Perotto S."/>
            <person name="Peter M."/>
            <person name="Pfister S."/>
            <person name="Riley R."/>
            <person name="Sitrit Y."/>
            <person name="Stielow J.B."/>
            <person name="Szollosi G."/>
            <person name="Zifcakova L."/>
            <person name="Stursova M."/>
            <person name="Spatafora J.W."/>
            <person name="Tedersoo L."/>
            <person name="Vaario L.M."/>
            <person name="Yamada A."/>
            <person name="Yan M."/>
            <person name="Wang P."/>
            <person name="Xu J."/>
            <person name="Bruns T."/>
            <person name="Baldrian P."/>
            <person name="Vilgalys R."/>
            <person name="Dunand C."/>
            <person name="Henrissat B."/>
            <person name="Grigoriev I.V."/>
            <person name="Hibbett D."/>
            <person name="Nagy L.G."/>
            <person name="Martin F.M."/>
        </authorList>
    </citation>
    <scope>NUCLEOTIDE SEQUENCE</scope>
    <source>
        <strain evidence="5">UP504</strain>
    </source>
</reference>